<comment type="pathway">
    <text evidence="3">tRNA modification; 5-methoxycarbonylmethyl-2-thiouridine-tRNA biosynthesis.</text>
</comment>
<comment type="similarity">
    <text evidence="4">Belongs to the ELP5 family.</text>
</comment>
<evidence type="ECO:0000256" key="8">
    <source>
        <dbReference type="ARBA" id="ARBA00023242"/>
    </source>
</evidence>
<comment type="subcellular location">
    <subcellularLocation>
        <location evidence="2">Cytoplasm</location>
    </subcellularLocation>
    <subcellularLocation>
        <location evidence="1">Nucleus</location>
    </subcellularLocation>
</comment>
<dbReference type="GO" id="GO:0000049">
    <property type="term" value="F:tRNA binding"/>
    <property type="evidence" value="ECO:0007669"/>
    <property type="project" value="TreeGrafter"/>
</dbReference>
<evidence type="ECO:0000256" key="1">
    <source>
        <dbReference type="ARBA" id="ARBA00004123"/>
    </source>
</evidence>
<dbReference type="GO" id="GO:0002098">
    <property type="term" value="P:tRNA wobble uridine modification"/>
    <property type="evidence" value="ECO:0007669"/>
    <property type="project" value="InterPro"/>
</dbReference>
<evidence type="ECO:0000256" key="7">
    <source>
        <dbReference type="ARBA" id="ARBA00022694"/>
    </source>
</evidence>
<dbReference type="STRING" id="1661398.A0A482VE23"/>
<evidence type="ECO:0000256" key="6">
    <source>
        <dbReference type="ARBA" id="ARBA00022490"/>
    </source>
</evidence>
<dbReference type="EMBL" id="QDEB01111770">
    <property type="protein sequence ID" value="RZB45727.1"/>
    <property type="molecule type" value="Genomic_DNA"/>
</dbReference>
<evidence type="ECO:0000256" key="5">
    <source>
        <dbReference type="ARBA" id="ARBA00020264"/>
    </source>
</evidence>
<keyword evidence="6" id="KW-0963">Cytoplasm</keyword>
<dbReference type="GO" id="GO:0005634">
    <property type="term" value="C:nucleus"/>
    <property type="evidence" value="ECO:0007669"/>
    <property type="project" value="UniProtKB-SubCell"/>
</dbReference>
<dbReference type="Proteomes" id="UP000292052">
    <property type="component" value="Unassembled WGS sequence"/>
</dbReference>
<dbReference type="InterPro" id="IPR019519">
    <property type="entry name" value="Elp5"/>
</dbReference>
<reference evidence="9 10" key="1">
    <citation type="submission" date="2017-03" db="EMBL/GenBank/DDBJ databases">
        <title>Genome of the blue death feigning beetle - Asbolus verrucosus.</title>
        <authorList>
            <person name="Rider S.D."/>
        </authorList>
    </citation>
    <scope>NUCLEOTIDE SEQUENCE [LARGE SCALE GENOMIC DNA]</scope>
    <source>
        <strain evidence="9">Butters</strain>
        <tissue evidence="9">Head and leg muscle</tissue>
    </source>
</reference>
<dbReference type="Pfam" id="PF10483">
    <property type="entry name" value="Elong_Iki1"/>
    <property type="match status" value="1"/>
</dbReference>
<dbReference type="PANTHER" id="PTHR15641">
    <property type="entry name" value="ELONGATOR COMPLEX PROTEIN 5"/>
    <property type="match status" value="1"/>
</dbReference>
<gene>
    <name evidence="9" type="ORF">BDFB_008731</name>
</gene>
<accession>A0A482VE23</accession>
<dbReference type="OrthoDB" id="166907at2759"/>
<comment type="caution">
    <text evidence="9">The sequence shown here is derived from an EMBL/GenBank/DDBJ whole genome shotgun (WGS) entry which is preliminary data.</text>
</comment>
<dbReference type="UniPathway" id="UPA00988"/>
<proteinExistence type="inferred from homology"/>
<evidence type="ECO:0000256" key="2">
    <source>
        <dbReference type="ARBA" id="ARBA00004496"/>
    </source>
</evidence>
<evidence type="ECO:0000256" key="3">
    <source>
        <dbReference type="ARBA" id="ARBA00005043"/>
    </source>
</evidence>
<evidence type="ECO:0000313" key="9">
    <source>
        <dbReference type="EMBL" id="RZB45727.1"/>
    </source>
</evidence>
<dbReference type="AlphaFoldDB" id="A0A482VE23"/>
<evidence type="ECO:0000313" key="10">
    <source>
        <dbReference type="Proteomes" id="UP000292052"/>
    </source>
</evidence>
<sequence>MSTFKISLSEKEKESRDNLVLPYLPKDNQEESEGKIYYAFDDIDDWDEEDPDDDLDI</sequence>
<keyword evidence="10" id="KW-1185">Reference proteome</keyword>
<dbReference type="GO" id="GO:0005829">
    <property type="term" value="C:cytosol"/>
    <property type="evidence" value="ECO:0007669"/>
    <property type="project" value="TreeGrafter"/>
</dbReference>
<protein>
    <recommendedName>
        <fullName evidence="5">Elongator complex protein 5</fullName>
    </recommendedName>
</protein>
<evidence type="ECO:0000256" key="4">
    <source>
        <dbReference type="ARBA" id="ARBA00009567"/>
    </source>
</evidence>
<keyword evidence="8" id="KW-0539">Nucleus</keyword>
<organism evidence="9 10">
    <name type="scientific">Asbolus verrucosus</name>
    <name type="common">Desert ironclad beetle</name>
    <dbReference type="NCBI Taxonomy" id="1661398"/>
    <lineage>
        <taxon>Eukaryota</taxon>
        <taxon>Metazoa</taxon>
        <taxon>Ecdysozoa</taxon>
        <taxon>Arthropoda</taxon>
        <taxon>Hexapoda</taxon>
        <taxon>Insecta</taxon>
        <taxon>Pterygota</taxon>
        <taxon>Neoptera</taxon>
        <taxon>Endopterygota</taxon>
        <taxon>Coleoptera</taxon>
        <taxon>Polyphaga</taxon>
        <taxon>Cucujiformia</taxon>
        <taxon>Tenebrionidae</taxon>
        <taxon>Pimeliinae</taxon>
        <taxon>Asbolus</taxon>
    </lineage>
</organism>
<dbReference type="GO" id="GO:0033588">
    <property type="term" value="C:elongator holoenzyme complex"/>
    <property type="evidence" value="ECO:0007669"/>
    <property type="project" value="InterPro"/>
</dbReference>
<keyword evidence="7" id="KW-0819">tRNA processing</keyword>
<name>A0A482VE23_ASBVE</name>
<dbReference type="PANTHER" id="PTHR15641:SF1">
    <property type="entry name" value="ELONGATOR COMPLEX PROTEIN 5"/>
    <property type="match status" value="1"/>
</dbReference>